<dbReference type="InterPro" id="IPR001646">
    <property type="entry name" value="5peptide_repeat"/>
</dbReference>
<proteinExistence type="predicted"/>
<dbReference type="PANTHER" id="PTHR14136:SF17">
    <property type="entry name" value="BTB_POZ DOMAIN-CONTAINING PROTEIN KCTD9"/>
    <property type="match status" value="1"/>
</dbReference>
<dbReference type="Pfam" id="PF13576">
    <property type="entry name" value="Pentapeptide_3"/>
    <property type="match status" value="1"/>
</dbReference>
<dbReference type="RefSeq" id="WP_161590342.1">
    <property type="nucleotide sequence ID" value="NZ_RPBY01000001.1"/>
</dbReference>
<organism evidence="1 2">
    <name type="scientific">Cronobacter dublinensis</name>
    <dbReference type="NCBI Taxonomy" id="413497"/>
    <lineage>
        <taxon>Bacteria</taxon>
        <taxon>Pseudomonadati</taxon>
        <taxon>Pseudomonadota</taxon>
        <taxon>Gammaproteobacteria</taxon>
        <taxon>Enterobacterales</taxon>
        <taxon>Enterobacteriaceae</taxon>
        <taxon>Cronobacter</taxon>
    </lineage>
</organism>
<dbReference type="SUPFAM" id="SSF141571">
    <property type="entry name" value="Pentapeptide repeat-like"/>
    <property type="match status" value="1"/>
</dbReference>
<accession>A0A9Q4T165</accession>
<dbReference type="Pfam" id="PF00805">
    <property type="entry name" value="Pentapeptide"/>
    <property type="match status" value="1"/>
</dbReference>
<dbReference type="AlphaFoldDB" id="A0A9Q4T165"/>
<gene>
    <name evidence="1" type="ORF">EHJ13_03195</name>
</gene>
<sequence length="207" mass="23785">MRAKYIEKNWAAKTTIENEVFEGEDFTGVDLNSPIFNNVTFRNCRFEKTKFSDGRLYHCHFESCVFIGVDLRNFTIGAGGGLYKNCTFTKCDFRKGYFYQPAISGCFFDECKFKGTDFKASCFEDCKFKGKLEDVVFHGKYVSDLTQNSSINTMKNIDFSMSTWKEICFDNCDLSSCIPPHGKTFSELLCPSPYHNDKNYLCSDIVE</sequence>
<protein>
    <submittedName>
        <fullName evidence="1">Pentapeptide repeat-containing protein</fullName>
    </submittedName>
</protein>
<dbReference type="Proteomes" id="UP000778262">
    <property type="component" value="Unassembled WGS sequence"/>
</dbReference>
<dbReference type="Gene3D" id="2.160.20.80">
    <property type="entry name" value="E3 ubiquitin-protein ligase SopA"/>
    <property type="match status" value="2"/>
</dbReference>
<dbReference type="InterPro" id="IPR051082">
    <property type="entry name" value="Pentapeptide-BTB/POZ_domain"/>
</dbReference>
<evidence type="ECO:0000313" key="2">
    <source>
        <dbReference type="Proteomes" id="UP000778262"/>
    </source>
</evidence>
<dbReference type="EMBL" id="RPBY01000001">
    <property type="protein sequence ID" value="NCH86464.1"/>
    <property type="molecule type" value="Genomic_DNA"/>
</dbReference>
<dbReference type="PANTHER" id="PTHR14136">
    <property type="entry name" value="BTB_POZ DOMAIN-CONTAINING PROTEIN KCTD9"/>
    <property type="match status" value="1"/>
</dbReference>
<name>A0A9Q4T165_9ENTR</name>
<evidence type="ECO:0000313" key="1">
    <source>
        <dbReference type="EMBL" id="NCH86464.1"/>
    </source>
</evidence>
<comment type="caution">
    <text evidence="1">The sequence shown here is derived from an EMBL/GenBank/DDBJ whole genome shotgun (WGS) entry which is preliminary data.</text>
</comment>
<reference evidence="1" key="1">
    <citation type="submission" date="2018-11" db="EMBL/GenBank/DDBJ databases">
        <title>Genomics analysis of Putative Virulence Factors on Adhesion and Cytotoxicity for Cronobacter spp.</title>
        <authorList>
            <person name="Cui J."/>
        </authorList>
    </citation>
    <scope>NUCLEOTIDE SEQUENCE</scope>
    <source>
        <strain evidence="1">SD69</strain>
    </source>
</reference>